<dbReference type="AlphaFoldDB" id="A0AA88YNL2"/>
<keyword evidence="3 11" id="KW-0217">Developmental protein</keyword>
<evidence type="ECO:0000256" key="3">
    <source>
        <dbReference type="ARBA" id="ARBA00022473"/>
    </source>
</evidence>
<dbReference type="SMART" id="SM00097">
    <property type="entry name" value="WNT1"/>
    <property type="match status" value="1"/>
</dbReference>
<reference evidence="12" key="1">
    <citation type="submission" date="2019-08" db="EMBL/GenBank/DDBJ databases">
        <title>The improved chromosome-level genome for the pearl oyster Pinctada fucata martensii using PacBio sequencing and Hi-C.</title>
        <authorList>
            <person name="Zheng Z."/>
        </authorList>
    </citation>
    <scope>NUCLEOTIDE SEQUENCE</scope>
    <source>
        <strain evidence="12">ZZ-2019</strain>
        <tissue evidence="12">Adductor muscle</tissue>
    </source>
</reference>
<keyword evidence="10" id="KW-0449">Lipoprotein</keyword>
<dbReference type="InterPro" id="IPR005817">
    <property type="entry name" value="Wnt"/>
</dbReference>
<proteinExistence type="inferred from homology"/>
<name>A0AA88YNL2_PINIB</name>
<dbReference type="PRINTS" id="PR01844">
    <property type="entry name" value="WNT4PROTEIN"/>
</dbReference>
<evidence type="ECO:0000313" key="12">
    <source>
        <dbReference type="EMBL" id="KAK3104883.1"/>
    </source>
</evidence>
<dbReference type="GO" id="GO:0030182">
    <property type="term" value="P:neuron differentiation"/>
    <property type="evidence" value="ECO:0007669"/>
    <property type="project" value="TreeGrafter"/>
</dbReference>
<evidence type="ECO:0000256" key="11">
    <source>
        <dbReference type="RuleBase" id="RU003500"/>
    </source>
</evidence>
<evidence type="ECO:0000256" key="10">
    <source>
        <dbReference type="ARBA" id="ARBA00023288"/>
    </source>
</evidence>
<dbReference type="Pfam" id="PF00110">
    <property type="entry name" value="wnt"/>
    <property type="match status" value="1"/>
</dbReference>
<dbReference type="InterPro" id="IPR009142">
    <property type="entry name" value="Wnt4"/>
</dbReference>
<keyword evidence="7" id="KW-0732">Signal</keyword>
<evidence type="ECO:0000256" key="4">
    <source>
        <dbReference type="ARBA" id="ARBA00022525"/>
    </source>
</evidence>
<keyword evidence="4" id="KW-0964">Secreted</keyword>
<dbReference type="GO" id="GO:0060070">
    <property type="term" value="P:canonical Wnt signaling pathway"/>
    <property type="evidence" value="ECO:0007669"/>
    <property type="project" value="TreeGrafter"/>
</dbReference>
<gene>
    <name evidence="12" type="ORF">FSP39_012347</name>
</gene>
<protein>
    <recommendedName>
        <fullName evidence="11">Protein Wnt</fullName>
    </recommendedName>
</protein>
<comment type="subcellular location">
    <subcellularLocation>
        <location evidence="1 11">Secreted</location>
        <location evidence="1 11">Extracellular space</location>
        <location evidence="1 11">Extracellular matrix</location>
    </subcellularLocation>
</comment>
<dbReference type="Pfam" id="PF05608">
    <property type="entry name" value="RTE1"/>
    <property type="match status" value="1"/>
</dbReference>
<dbReference type="Proteomes" id="UP001186944">
    <property type="component" value="Unassembled WGS sequence"/>
</dbReference>
<dbReference type="GO" id="GO:0005125">
    <property type="term" value="F:cytokine activity"/>
    <property type="evidence" value="ECO:0007669"/>
    <property type="project" value="TreeGrafter"/>
</dbReference>
<dbReference type="GO" id="GO:0045165">
    <property type="term" value="P:cell fate commitment"/>
    <property type="evidence" value="ECO:0007669"/>
    <property type="project" value="TreeGrafter"/>
</dbReference>
<comment type="similarity">
    <text evidence="2 11">Belongs to the Wnt family.</text>
</comment>
<keyword evidence="9" id="KW-0325">Glycoprotein</keyword>
<evidence type="ECO:0000313" key="13">
    <source>
        <dbReference type="Proteomes" id="UP001186944"/>
    </source>
</evidence>
<keyword evidence="5" id="KW-0272">Extracellular matrix</keyword>
<sequence length="409" mass="46009">MISPLAMEERKTEPDYTEKVAFNNMPSTLPTHNGYKIDHSKSRYPHCIVWTPIPCLTWLFPFIGHMGIATSIGVIRDFAGPYYVSGILQSLYFHRYWQLDLSKSQKGKEGWDRAVSEASEVYKHRMHNLCCDNCHSHVATALNLMNYDGSSSYNMVKLAFYMLIYGKYVRSLAKMSSVSTIETPQTCDSLVGLVKRQKKICKKNLEVMHSVKLGALNAIEECSFQFKNRRWNCSTVEARTIFGNVLKLGTREASFVHAISAAGVAHAVTRACSSGKLTKCGCDRTIRGPSKDGFEWSGCSDNIAYGTAFSKAFVDARDRRRSRNNKNAGRKLMNLHNNEAGRKAIEDNMKVDCKCHGVSGSCELRTCWRAMPRFREVGVIIKEKFDGATEVKLEKTKSIPRLVPVNPTV</sequence>
<comment type="caution">
    <text evidence="12">The sequence shown here is derived from an EMBL/GenBank/DDBJ whole genome shotgun (WGS) entry which is preliminary data.</text>
</comment>
<dbReference type="InterPro" id="IPR008496">
    <property type="entry name" value="TMEM222/RTE1"/>
</dbReference>
<evidence type="ECO:0000256" key="9">
    <source>
        <dbReference type="ARBA" id="ARBA00023180"/>
    </source>
</evidence>
<dbReference type="InterPro" id="IPR018161">
    <property type="entry name" value="Wnt_CS"/>
</dbReference>
<evidence type="ECO:0000256" key="5">
    <source>
        <dbReference type="ARBA" id="ARBA00022530"/>
    </source>
</evidence>
<dbReference type="EMBL" id="VSWD01000004">
    <property type="protein sequence ID" value="KAK3104883.1"/>
    <property type="molecule type" value="Genomic_DNA"/>
</dbReference>
<evidence type="ECO:0000256" key="2">
    <source>
        <dbReference type="ARBA" id="ARBA00005683"/>
    </source>
</evidence>
<comment type="function">
    <text evidence="11">Ligand for members of the frizzled family of seven transmembrane receptors.</text>
</comment>
<evidence type="ECO:0000256" key="8">
    <source>
        <dbReference type="ARBA" id="ARBA00023157"/>
    </source>
</evidence>
<keyword evidence="8" id="KW-1015">Disulfide bond</keyword>
<keyword evidence="13" id="KW-1185">Reference proteome</keyword>
<dbReference type="PANTHER" id="PTHR12027:SF101">
    <property type="entry name" value="PROTEIN WNT-4"/>
    <property type="match status" value="1"/>
</dbReference>
<dbReference type="GO" id="GO:0005109">
    <property type="term" value="F:frizzled binding"/>
    <property type="evidence" value="ECO:0007669"/>
    <property type="project" value="TreeGrafter"/>
</dbReference>
<accession>A0AA88YNL2</accession>
<dbReference type="PANTHER" id="PTHR12027">
    <property type="entry name" value="WNT RELATED"/>
    <property type="match status" value="1"/>
</dbReference>
<evidence type="ECO:0000256" key="7">
    <source>
        <dbReference type="ARBA" id="ARBA00022729"/>
    </source>
</evidence>
<keyword evidence="6 11" id="KW-0879">Wnt signaling pathway</keyword>
<evidence type="ECO:0000256" key="6">
    <source>
        <dbReference type="ARBA" id="ARBA00022687"/>
    </source>
</evidence>
<organism evidence="12 13">
    <name type="scientific">Pinctada imbricata</name>
    <name type="common">Atlantic pearl-oyster</name>
    <name type="synonym">Pinctada martensii</name>
    <dbReference type="NCBI Taxonomy" id="66713"/>
    <lineage>
        <taxon>Eukaryota</taxon>
        <taxon>Metazoa</taxon>
        <taxon>Spiralia</taxon>
        <taxon>Lophotrochozoa</taxon>
        <taxon>Mollusca</taxon>
        <taxon>Bivalvia</taxon>
        <taxon>Autobranchia</taxon>
        <taxon>Pteriomorphia</taxon>
        <taxon>Pterioida</taxon>
        <taxon>Pterioidea</taxon>
        <taxon>Pteriidae</taxon>
        <taxon>Pinctada</taxon>
    </lineage>
</organism>
<dbReference type="PROSITE" id="PS00246">
    <property type="entry name" value="WNT1"/>
    <property type="match status" value="1"/>
</dbReference>
<evidence type="ECO:0000256" key="1">
    <source>
        <dbReference type="ARBA" id="ARBA00004498"/>
    </source>
</evidence>
<dbReference type="PRINTS" id="PR01349">
    <property type="entry name" value="WNTPROTEIN"/>
</dbReference>
<dbReference type="GO" id="GO:0005615">
    <property type="term" value="C:extracellular space"/>
    <property type="evidence" value="ECO:0007669"/>
    <property type="project" value="TreeGrafter"/>
</dbReference>